<dbReference type="PANTHER" id="PTHR33371">
    <property type="entry name" value="INTERMEMBRANE PHOSPHOLIPID TRANSPORT SYSTEM BINDING PROTEIN MLAD-RELATED"/>
    <property type="match status" value="1"/>
</dbReference>
<protein>
    <submittedName>
        <fullName evidence="3">ABC-type transporter Mla maintaining outer membrane lipid asymmetry, component MlaD</fullName>
    </submittedName>
</protein>
<evidence type="ECO:0000259" key="2">
    <source>
        <dbReference type="Pfam" id="PF02470"/>
    </source>
</evidence>
<dbReference type="Pfam" id="PF02470">
    <property type="entry name" value="MlaD"/>
    <property type="match status" value="1"/>
</dbReference>
<dbReference type="OrthoDB" id="9769132at2"/>
<dbReference type="PANTHER" id="PTHR33371:SF4">
    <property type="entry name" value="INTERMEMBRANE PHOSPHOLIPID TRANSPORT SYSTEM BINDING PROTEIN MLAD"/>
    <property type="match status" value="1"/>
</dbReference>
<dbReference type="EMBL" id="FXTH01000001">
    <property type="protein sequence ID" value="SMO34134.1"/>
    <property type="molecule type" value="Genomic_DNA"/>
</dbReference>
<gene>
    <name evidence="3" type="ORF">SAMN06265218_101117</name>
</gene>
<dbReference type="InterPro" id="IPR003399">
    <property type="entry name" value="Mce/MlaD"/>
</dbReference>
<dbReference type="Gene3D" id="1.20.58.60">
    <property type="match status" value="1"/>
</dbReference>
<reference evidence="3 4" key="1">
    <citation type="submission" date="2017-05" db="EMBL/GenBank/DDBJ databases">
        <authorList>
            <person name="Varghese N."/>
            <person name="Submissions S."/>
        </authorList>
    </citation>
    <scope>NUCLEOTIDE SEQUENCE [LARGE SCALE GENOMIC DNA]</scope>
    <source>
        <strain evidence="3 4">DSM 21194</strain>
    </source>
</reference>
<sequence>MKISNELKVALTILAALVAGFFGYRLMGDMPLFRQSKIIYTHFEQADGLTPGGYVFISGVKVGSVKSMELLKGDSVEVSMSFDLDTEIPRDSEAHLQSSGLLDEKAVVIQRGDSEQYLEHRDRIKGVYDGGMMETLKNQGQQLSEDVSESFEKLNSLLAELNSMIDEEAQGKIDTTLTNLQTTTDEVATLFRNRRSDLEESIAHANGFLANMDTISARNKSRIDSVMAGLDRSLNELEVLSSELTQTNRELRKMLIKINNGEGSLGKLVNDPALYNNLESLSGEMDLLIKNINEDPGKYLKHMRLIEVF</sequence>
<name>A0A521AH46_9BACT</name>
<feature type="domain" description="Mce/MlaD" evidence="2">
    <location>
        <begin position="37"/>
        <end position="111"/>
    </location>
</feature>
<dbReference type="Proteomes" id="UP000317593">
    <property type="component" value="Unassembled WGS sequence"/>
</dbReference>
<proteinExistence type="predicted"/>
<dbReference type="RefSeq" id="WP_142712597.1">
    <property type="nucleotide sequence ID" value="NZ_FXTH01000001.1"/>
</dbReference>
<keyword evidence="1" id="KW-0175">Coiled coil</keyword>
<evidence type="ECO:0000256" key="1">
    <source>
        <dbReference type="SAM" id="Coils"/>
    </source>
</evidence>
<dbReference type="AlphaFoldDB" id="A0A521AH46"/>
<organism evidence="3 4">
    <name type="scientific">Fodinibius sediminis</name>
    <dbReference type="NCBI Taxonomy" id="1214077"/>
    <lineage>
        <taxon>Bacteria</taxon>
        <taxon>Pseudomonadati</taxon>
        <taxon>Balneolota</taxon>
        <taxon>Balneolia</taxon>
        <taxon>Balneolales</taxon>
        <taxon>Balneolaceae</taxon>
        <taxon>Fodinibius</taxon>
    </lineage>
</organism>
<accession>A0A521AH46</accession>
<keyword evidence="4" id="KW-1185">Reference proteome</keyword>
<evidence type="ECO:0000313" key="3">
    <source>
        <dbReference type="EMBL" id="SMO34134.1"/>
    </source>
</evidence>
<evidence type="ECO:0000313" key="4">
    <source>
        <dbReference type="Proteomes" id="UP000317593"/>
    </source>
</evidence>
<dbReference type="InterPro" id="IPR052336">
    <property type="entry name" value="MlaD_Phospholipid_Transporter"/>
</dbReference>
<feature type="coiled-coil region" evidence="1">
    <location>
        <begin position="230"/>
        <end position="257"/>
    </location>
</feature>